<dbReference type="AlphaFoldDB" id="A0A2K2FEK6"/>
<keyword evidence="5 8" id="KW-0812">Transmembrane</keyword>
<feature type="transmembrane region" description="Helical" evidence="8">
    <location>
        <begin position="347"/>
        <end position="369"/>
    </location>
</feature>
<feature type="transmembrane region" description="Helical" evidence="8">
    <location>
        <begin position="212"/>
        <end position="231"/>
    </location>
</feature>
<evidence type="ECO:0000256" key="7">
    <source>
        <dbReference type="ARBA" id="ARBA00023136"/>
    </source>
</evidence>
<keyword evidence="2" id="KW-1003">Cell membrane</keyword>
<dbReference type="RefSeq" id="WP_103082283.1">
    <property type="nucleotide sequence ID" value="NZ_NIOJ01000039.1"/>
</dbReference>
<dbReference type="PANTHER" id="PTHR33908">
    <property type="entry name" value="MANNOSYLTRANSFERASE YKCB-RELATED"/>
    <property type="match status" value="1"/>
</dbReference>
<feature type="transmembrane region" description="Helical" evidence="8">
    <location>
        <begin position="92"/>
        <end position="112"/>
    </location>
</feature>
<name>A0A2K2FEK6_9CLOT</name>
<evidence type="ECO:0000256" key="4">
    <source>
        <dbReference type="ARBA" id="ARBA00022679"/>
    </source>
</evidence>
<evidence type="ECO:0000256" key="5">
    <source>
        <dbReference type="ARBA" id="ARBA00022692"/>
    </source>
</evidence>
<keyword evidence="4" id="KW-0808">Transferase</keyword>
<evidence type="ECO:0000256" key="6">
    <source>
        <dbReference type="ARBA" id="ARBA00022989"/>
    </source>
</evidence>
<keyword evidence="7 8" id="KW-0472">Membrane</keyword>
<proteinExistence type="predicted"/>
<sequence length="524" mass="58252">MNSIVKTDKKQKLVAAIMGVAGLMIILIGTHSFGPGISHDSAAYIYASKSLLAGRGYEYFGYISPFIQWPPLFPTLLAVSGFFGIDPVMASRFINAVVFGLIVFLSGIWLGRHLKSKWIAGLGTVVVLLGAPLIYASSYVWTEPLFVLLFLLFLFELEKYIKQQNRPSLVKAAVAVAFACLDRYMGITMIFTACLILLFIRKKLIERFADAFVFGFISSLPTALWIVRNYIVSSTFVGLRTPASVTLYENIKRSVKTVISWLLPNTSLNALPAWLQAVALALMLLTIAVVAVMAYRERGNKEKIEAGRWLETNGLPAVILLVFIVIYTVWMIASATSVAFDAIGDRYMLPVYVPVFFVGLLLIDGAAFLAPRNIYGKVSEYILLASIALWLVHPAVGAVNALESRIEKGMPFSYNAAGWKSSPMVSLLKERKPEYTVYSNYPDAIYVLTGIEAKYTPKKAGLPEFYGFEKFEQRVKEDGGAYLAWFGKGTSATTYNPEELKEYFDVELLDKPEDGALYFIRPRS</sequence>
<comment type="subcellular location">
    <subcellularLocation>
        <location evidence="1">Cell membrane</location>
        <topology evidence="1">Multi-pass membrane protein</topology>
    </subcellularLocation>
</comment>
<dbReference type="GO" id="GO:0016763">
    <property type="term" value="F:pentosyltransferase activity"/>
    <property type="evidence" value="ECO:0007669"/>
    <property type="project" value="TreeGrafter"/>
</dbReference>
<protein>
    <recommendedName>
        <fullName evidence="11">Glycosyltransferase RgtA/B/C/D-like domain-containing protein</fullName>
    </recommendedName>
</protein>
<gene>
    <name evidence="9" type="ORF">CDQ84_13605</name>
</gene>
<evidence type="ECO:0000256" key="1">
    <source>
        <dbReference type="ARBA" id="ARBA00004651"/>
    </source>
</evidence>
<feature type="transmembrane region" description="Helical" evidence="8">
    <location>
        <begin position="381"/>
        <end position="402"/>
    </location>
</feature>
<dbReference type="InterPro" id="IPR050297">
    <property type="entry name" value="LipidA_mod_glycosyltrf_83"/>
</dbReference>
<evidence type="ECO:0000256" key="3">
    <source>
        <dbReference type="ARBA" id="ARBA00022676"/>
    </source>
</evidence>
<feature type="transmembrane region" description="Helical" evidence="8">
    <location>
        <begin position="315"/>
        <end position="335"/>
    </location>
</feature>
<accession>A0A2K2FEK6</accession>
<dbReference type="PANTHER" id="PTHR33908:SF11">
    <property type="entry name" value="MEMBRANE PROTEIN"/>
    <property type="match status" value="1"/>
</dbReference>
<reference evidence="9 10" key="1">
    <citation type="submission" date="2017-06" db="EMBL/GenBank/DDBJ databases">
        <title>Investigating the central metabolism of Clostridium thermosuccinogenes.</title>
        <authorList>
            <person name="Koendjbiharie J.G."/>
            <person name="van Kranenburg R."/>
        </authorList>
    </citation>
    <scope>NUCLEOTIDE SEQUENCE [LARGE SCALE GENOMIC DNA]</scope>
    <source>
        <strain evidence="9 10">DSM 5806</strain>
    </source>
</reference>
<dbReference type="GO" id="GO:0005886">
    <property type="term" value="C:plasma membrane"/>
    <property type="evidence" value="ECO:0007669"/>
    <property type="project" value="UniProtKB-SubCell"/>
</dbReference>
<comment type="caution">
    <text evidence="9">The sequence shown here is derived from an EMBL/GenBank/DDBJ whole genome shotgun (WGS) entry which is preliminary data.</text>
</comment>
<dbReference type="Proteomes" id="UP000236151">
    <property type="component" value="Unassembled WGS sequence"/>
</dbReference>
<evidence type="ECO:0008006" key="11">
    <source>
        <dbReference type="Google" id="ProtNLM"/>
    </source>
</evidence>
<evidence type="ECO:0000313" key="9">
    <source>
        <dbReference type="EMBL" id="PNT97214.1"/>
    </source>
</evidence>
<keyword evidence="6 8" id="KW-1133">Transmembrane helix</keyword>
<feature type="transmembrane region" description="Helical" evidence="8">
    <location>
        <begin position="12"/>
        <end position="33"/>
    </location>
</feature>
<feature type="transmembrane region" description="Helical" evidence="8">
    <location>
        <begin position="173"/>
        <end position="200"/>
    </location>
</feature>
<dbReference type="GO" id="GO:0009103">
    <property type="term" value="P:lipopolysaccharide biosynthetic process"/>
    <property type="evidence" value="ECO:0007669"/>
    <property type="project" value="UniProtKB-ARBA"/>
</dbReference>
<feature type="transmembrane region" description="Helical" evidence="8">
    <location>
        <begin position="118"/>
        <end position="137"/>
    </location>
</feature>
<evidence type="ECO:0000256" key="8">
    <source>
        <dbReference type="SAM" id="Phobius"/>
    </source>
</evidence>
<feature type="transmembrane region" description="Helical" evidence="8">
    <location>
        <begin position="273"/>
        <end position="295"/>
    </location>
</feature>
<evidence type="ECO:0000313" key="10">
    <source>
        <dbReference type="Proteomes" id="UP000236151"/>
    </source>
</evidence>
<evidence type="ECO:0000256" key="2">
    <source>
        <dbReference type="ARBA" id="ARBA00022475"/>
    </source>
</evidence>
<dbReference type="EMBL" id="NIOJ01000039">
    <property type="protein sequence ID" value="PNT97214.1"/>
    <property type="molecule type" value="Genomic_DNA"/>
</dbReference>
<keyword evidence="3" id="KW-0328">Glycosyltransferase</keyword>
<organism evidence="9 10">
    <name type="scientific">Clostridium thermosuccinogenes</name>
    <dbReference type="NCBI Taxonomy" id="84032"/>
    <lineage>
        <taxon>Bacteria</taxon>
        <taxon>Bacillati</taxon>
        <taxon>Bacillota</taxon>
        <taxon>Clostridia</taxon>
        <taxon>Eubacteriales</taxon>
        <taxon>Clostridiaceae</taxon>
        <taxon>Clostridium</taxon>
    </lineage>
</organism>
<keyword evidence="10" id="KW-1185">Reference proteome</keyword>